<accession>A0A6V7GZ18</accession>
<name>A0A6V7GZ18_9HYME</name>
<dbReference type="EMBL" id="CAJDYZ010002929">
    <property type="protein sequence ID" value="CAD1469772.1"/>
    <property type="molecule type" value="Genomic_DNA"/>
</dbReference>
<feature type="non-terminal residue" evidence="2">
    <location>
        <position position="86"/>
    </location>
</feature>
<evidence type="ECO:0000313" key="2">
    <source>
        <dbReference type="EMBL" id="CAD1469772.1"/>
    </source>
</evidence>
<comment type="caution">
    <text evidence="2">The sequence shown here is derived from an EMBL/GenBank/DDBJ whole genome shotgun (WGS) entry which is preliminary data.</text>
</comment>
<feature type="region of interest" description="Disordered" evidence="1">
    <location>
        <begin position="1"/>
        <end position="42"/>
    </location>
</feature>
<dbReference type="OrthoDB" id="10465992at2759"/>
<organism evidence="2 3">
    <name type="scientific">Heterotrigona itama</name>
    <dbReference type="NCBI Taxonomy" id="395501"/>
    <lineage>
        <taxon>Eukaryota</taxon>
        <taxon>Metazoa</taxon>
        <taxon>Ecdysozoa</taxon>
        <taxon>Arthropoda</taxon>
        <taxon>Hexapoda</taxon>
        <taxon>Insecta</taxon>
        <taxon>Pterygota</taxon>
        <taxon>Neoptera</taxon>
        <taxon>Endopterygota</taxon>
        <taxon>Hymenoptera</taxon>
        <taxon>Apocrita</taxon>
        <taxon>Aculeata</taxon>
        <taxon>Apoidea</taxon>
        <taxon>Anthophila</taxon>
        <taxon>Apidae</taxon>
        <taxon>Heterotrigona</taxon>
    </lineage>
</organism>
<keyword evidence="3" id="KW-1185">Reference proteome</keyword>
<proteinExistence type="predicted"/>
<gene>
    <name evidence="2" type="ORF">MHI_LOCUS152557</name>
</gene>
<evidence type="ECO:0000313" key="3">
    <source>
        <dbReference type="Proteomes" id="UP000752696"/>
    </source>
</evidence>
<protein>
    <submittedName>
        <fullName evidence="2">Uncharacterized protein</fullName>
    </submittedName>
</protein>
<dbReference type="AlphaFoldDB" id="A0A6V7GZ18"/>
<feature type="compositionally biased region" description="Basic and acidic residues" evidence="1">
    <location>
        <begin position="24"/>
        <end position="37"/>
    </location>
</feature>
<dbReference type="Proteomes" id="UP000752696">
    <property type="component" value="Unassembled WGS sequence"/>
</dbReference>
<reference evidence="2" key="1">
    <citation type="submission" date="2020-07" db="EMBL/GenBank/DDBJ databases">
        <authorList>
            <person name="Nazaruddin N."/>
        </authorList>
    </citation>
    <scope>NUCLEOTIDE SEQUENCE</scope>
</reference>
<sequence length="86" mass="9149">MAASTNSANKKRTGPGGPVPVDLPGHHCPEAANRDGRQQGWPLEVRQARQIGHQVEICSCVTVQLPSARPQGFSVANHREAVTLSS</sequence>
<evidence type="ECO:0000256" key="1">
    <source>
        <dbReference type="SAM" id="MobiDB-lite"/>
    </source>
</evidence>